<keyword evidence="6 7" id="KW-0472">Membrane</keyword>
<evidence type="ECO:0000256" key="1">
    <source>
        <dbReference type="ARBA" id="ARBA00004434"/>
    </source>
</evidence>
<dbReference type="EMBL" id="KQ474081">
    <property type="protein sequence ID" value="KPV74112.1"/>
    <property type="molecule type" value="Genomic_DNA"/>
</dbReference>
<keyword evidence="7" id="KW-0812">Transmembrane</keyword>
<keyword evidence="7" id="KW-1133">Transmembrane helix</keyword>
<keyword evidence="5 7" id="KW-0496">Mitochondrion</keyword>
<dbReference type="Gene3D" id="4.10.49.10">
    <property type="entry name" value="Cytochrome c oxidase subunit VIIc"/>
    <property type="match status" value="1"/>
</dbReference>
<dbReference type="InterPro" id="IPR004202">
    <property type="entry name" value="COX7C/Cox8"/>
</dbReference>
<dbReference type="GO" id="GO:0006123">
    <property type="term" value="P:mitochondrial electron transport, cytochrome c to oxygen"/>
    <property type="evidence" value="ECO:0007669"/>
    <property type="project" value="UniProtKB-UniRule"/>
</dbReference>
<dbReference type="Pfam" id="PF02935">
    <property type="entry name" value="COX7C"/>
    <property type="match status" value="1"/>
</dbReference>
<name>A0A0P9EXA9_RHOGW</name>
<dbReference type="AlphaFoldDB" id="A0A0P9EXA9"/>
<evidence type="ECO:0000256" key="7">
    <source>
        <dbReference type="RuleBase" id="RU368123"/>
    </source>
</evidence>
<dbReference type="RefSeq" id="XP_018270161.1">
    <property type="nucleotide sequence ID" value="XM_018414602.1"/>
</dbReference>
<keyword evidence="9" id="KW-1185">Reference proteome</keyword>
<dbReference type="STRING" id="578459.A0A0P9EXA9"/>
<evidence type="ECO:0000256" key="5">
    <source>
        <dbReference type="ARBA" id="ARBA00023128"/>
    </source>
</evidence>
<dbReference type="UniPathway" id="UPA00705"/>
<dbReference type="GO" id="GO:0005743">
    <property type="term" value="C:mitochondrial inner membrane"/>
    <property type="evidence" value="ECO:0007669"/>
    <property type="project" value="UniProtKB-SubCell"/>
</dbReference>
<reference evidence="8 9" key="1">
    <citation type="journal article" date="2015" name="Front. Microbiol.">
        <title>Genome sequence of the plant growth promoting endophytic yeast Rhodotorula graminis WP1.</title>
        <authorList>
            <person name="Firrincieli A."/>
            <person name="Otillar R."/>
            <person name="Salamov A."/>
            <person name="Schmutz J."/>
            <person name="Khan Z."/>
            <person name="Redman R.S."/>
            <person name="Fleck N.D."/>
            <person name="Lindquist E."/>
            <person name="Grigoriev I.V."/>
            <person name="Doty S.L."/>
        </authorList>
    </citation>
    <scope>NUCLEOTIDE SEQUENCE [LARGE SCALE GENOMIC DNA]</scope>
    <source>
        <strain evidence="8 9">WP1</strain>
    </source>
</reference>
<protein>
    <recommendedName>
        <fullName evidence="7">Cytochrome c oxidase subunit 8, mitochondrial</fullName>
    </recommendedName>
    <alternativeName>
        <fullName evidence="7">Cytochrome c oxidase polypeptide VIII</fullName>
    </alternativeName>
</protein>
<comment type="function">
    <text evidence="7">Component of the cytochrome c oxidase, the last enzyme in the mitochondrial electron transport chain which drives oxidative phosphorylation. The respiratory chain contains 3 multisubunit complexes succinate dehydrogenase (complex II, CII), ubiquinol-cytochrome c oxidoreductase (cytochrome b-c1 complex, complex III, CIII) and cytochrome c oxidase (complex IV, CIV), that cooperate to transfer electrons derived from NADH and succinate to molecular oxygen, creating an electrochemical gradient over the inner membrane that drives transmembrane transport and the ATP synthase. Cytochrome c oxidase is the component of the respiratory chain that catalyzes the reduction of oxygen to water. Electrons originating from reduced cytochrome c in the intermembrane space (IMS) are transferred via the dinuclear copper A center (CU(A)) of subunit 2 and heme A of subunit 1 to the active site in subunit 1, a binuclear center (BNC) formed by heme A3 and copper B (CU(B)). The BNC reduces molecular oxygen to 2 water molecules using 4 electrons from cytochrome c in the IMS and 4 protons from the mitochondrial matrix.</text>
</comment>
<keyword evidence="7" id="KW-0809">Transit peptide</keyword>
<keyword evidence="4 7" id="KW-0999">Mitochondrion inner membrane</keyword>
<evidence type="ECO:0000313" key="9">
    <source>
        <dbReference type="Proteomes" id="UP000053890"/>
    </source>
</evidence>
<accession>A0A0P9EXA9</accession>
<dbReference type="GO" id="GO:0045277">
    <property type="term" value="C:respiratory chain complex IV"/>
    <property type="evidence" value="ECO:0007669"/>
    <property type="project" value="UniProtKB-UniRule"/>
</dbReference>
<dbReference type="SUPFAM" id="SSF81427">
    <property type="entry name" value="Mitochondrial cytochrome c oxidase subunit VIIc (aka VIIIa)"/>
    <property type="match status" value="1"/>
</dbReference>
<dbReference type="GeneID" id="28975050"/>
<comment type="similarity">
    <text evidence="3 7">Belongs to the cytochrome c oxidase VIIc family.</text>
</comment>
<dbReference type="Proteomes" id="UP000053890">
    <property type="component" value="Unassembled WGS sequence"/>
</dbReference>
<dbReference type="InterPro" id="IPR036636">
    <property type="entry name" value="COX7C/Cox8_sf"/>
</dbReference>
<organism evidence="8 9">
    <name type="scientific">Rhodotorula graminis (strain WP1)</name>
    <dbReference type="NCBI Taxonomy" id="578459"/>
    <lineage>
        <taxon>Eukaryota</taxon>
        <taxon>Fungi</taxon>
        <taxon>Dikarya</taxon>
        <taxon>Basidiomycota</taxon>
        <taxon>Pucciniomycotina</taxon>
        <taxon>Microbotryomycetes</taxon>
        <taxon>Sporidiobolales</taxon>
        <taxon>Sporidiobolaceae</taxon>
        <taxon>Rhodotorula</taxon>
    </lineage>
</organism>
<evidence type="ECO:0000313" key="8">
    <source>
        <dbReference type="EMBL" id="KPV74112.1"/>
    </source>
</evidence>
<evidence type="ECO:0000256" key="3">
    <source>
        <dbReference type="ARBA" id="ARBA00010514"/>
    </source>
</evidence>
<feature type="transmembrane region" description="Helical" evidence="7">
    <location>
        <begin position="45"/>
        <end position="70"/>
    </location>
</feature>
<proteinExistence type="inferred from homology"/>
<dbReference type="OrthoDB" id="9974841at2759"/>
<sequence length="79" mass="8465">MFARSSLVAARAAARRSPAQARSFHVDNVINNTTPFDQTNGTKLAIYMVAFFGGGFSIPFLSGATPRLALAYQIRKASA</sequence>
<comment type="subunit">
    <text evidence="7">Component of the cytochrome c oxidase (complex IV, CIV), a multisubunit enzyme composed of a catalytic core of 3 subunits and several supernumerary subunits. The complex exists as a monomer or a dimer and forms supercomplexes (SCs) in the inner mitochondrial membrane with ubiquinol-cytochrome c oxidoreductase (cytochrome b-c1 complex, complex III, CIII).</text>
</comment>
<evidence type="ECO:0000256" key="4">
    <source>
        <dbReference type="ARBA" id="ARBA00022792"/>
    </source>
</evidence>
<evidence type="ECO:0000256" key="2">
    <source>
        <dbReference type="ARBA" id="ARBA00004673"/>
    </source>
</evidence>
<comment type="subcellular location">
    <subcellularLocation>
        <location evidence="1 7">Mitochondrion inner membrane</location>
        <topology evidence="1 7">Single-pass membrane protein</topology>
    </subcellularLocation>
</comment>
<comment type="pathway">
    <text evidence="2 7">Energy metabolism; oxidative phosphorylation.</text>
</comment>
<evidence type="ECO:0000256" key="6">
    <source>
        <dbReference type="ARBA" id="ARBA00023136"/>
    </source>
</evidence>
<gene>
    <name evidence="8" type="ORF">RHOBADRAFT_45409</name>
</gene>